<dbReference type="Proteomes" id="UP001303473">
    <property type="component" value="Unassembled WGS sequence"/>
</dbReference>
<evidence type="ECO:0000313" key="2">
    <source>
        <dbReference type="EMBL" id="KAK3942355.1"/>
    </source>
</evidence>
<evidence type="ECO:0000313" key="3">
    <source>
        <dbReference type="Proteomes" id="UP001303473"/>
    </source>
</evidence>
<protein>
    <submittedName>
        <fullName evidence="2">Uncharacterized protein</fullName>
    </submittedName>
</protein>
<feature type="compositionally biased region" description="Basic residues" evidence="1">
    <location>
        <begin position="1"/>
        <end position="13"/>
    </location>
</feature>
<accession>A0AAN6NAV1</accession>
<dbReference type="AlphaFoldDB" id="A0AAN6NAV1"/>
<sequence>MTHHNKPFNKLYRKATPEDASPNETAYDSNFEHPDNSFYIFQDQDDNISMYSSENQENVAPKEQELTMTFALSPKRSVSVFKGVIYPGYR</sequence>
<organism evidence="2 3">
    <name type="scientific">Diplogelasinospora grovesii</name>
    <dbReference type="NCBI Taxonomy" id="303347"/>
    <lineage>
        <taxon>Eukaryota</taxon>
        <taxon>Fungi</taxon>
        <taxon>Dikarya</taxon>
        <taxon>Ascomycota</taxon>
        <taxon>Pezizomycotina</taxon>
        <taxon>Sordariomycetes</taxon>
        <taxon>Sordariomycetidae</taxon>
        <taxon>Sordariales</taxon>
        <taxon>Diplogelasinosporaceae</taxon>
        <taxon>Diplogelasinospora</taxon>
    </lineage>
</organism>
<comment type="caution">
    <text evidence="2">The sequence shown here is derived from an EMBL/GenBank/DDBJ whole genome shotgun (WGS) entry which is preliminary data.</text>
</comment>
<proteinExistence type="predicted"/>
<gene>
    <name evidence="2" type="ORF">QBC46DRAFT_352339</name>
</gene>
<dbReference type="EMBL" id="MU853774">
    <property type="protein sequence ID" value="KAK3942355.1"/>
    <property type="molecule type" value="Genomic_DNA"/>
</dbReference>
<name>A0AAN6NAV1_9PEZI</name>
<evidence type="ECO:0000256" key="1">
    <source>
        <dbReference type="SAM" id="MobiDB-lite"/>
    </source>
</evidence>
<reference evidence="3" key="1">
    <citation type="journal article" date="2023" name="Mol. Phylogenet. Evol.">
        <title>Genome-scale phylogeny and comparative genomics of the fungal order Sordariales.</title>
        <authorList>
            <person name="Hensen N."/>
            <person name="Bonometti L."/>
            <person name="Westerberg I."/>
            <person name="Brannstrom I.O."/>
            <person name="Guillou S."/>
            <person name="Cros-Aarteil S."/>
            <person name="Calhoun S."/>
            <person name="Haridas S."/>
            <person name="Kuo A."/>
            <person name="Mondo S."/>
            <person name="Pangilinan J."/>
            <person name="Riley R."/>
            <person name="LaButti K."/>
            <person name="Andreopoulos B."/>
            <person name="Lipzen A."/>
            <person name="Chen C."/>
            <person name="Yan M."/>
            <person name="Daum C."/>
            <person name="Ng V."/>
            <person name="Clum A."/>
            <person name="Steindorff A."/>
            <person name="Ohm R.A."/>
            <person name="Martin F."/>
            <person name="Silar P."/>
            <person name="Natvig D.O."/>
            <person name="Lalanne C."/>
            <person name="Gautier V."/>
            <person name="Ament-Velasquez S.L."/>
            <person name="Kruys A."/>
            <person name="Hutchinson M.I."/>
            <person name="Powell A.J."/>
            <person name="Barry K."/>
            <person name="Miller A.N."/>
            <person name="Grigoriev I.V."/>
            <person name="Debuchy R."/>
            <person name="Gladieux P."/>
            <person name="Hiltunen Thoren M."/>
            <person name="Johannesson H."/>
        </authorList>
    </citation>
    <scope>NUCLEOTIDE SEQUENCE [LARGE SCALE GENOMIC DNA]</scope>
    <source>
        <strain evidence="3">CBS 340.73</strain>
    </source>
</reference>
<feature type="region of interest" description="Disordered" evidence="1">
    <location>
        <begin position="1"/>
        <end position="29"/>
    </location>
</feature>
<keyword evidence="3" id="KW-1185">Reference proteome</keyword>